<evidence type="ECO:0000256" key="4">
    <source>
        <dbReference type="ARBA" id="ARBA00022679"/>
    </source>
</evidence>
<dbReference type="RefSeq" id="WP_129892308.1">
    <property type="nucleotide sequence ID" value="NZ_CP035758.1"/>
</dbReference>
<dbReference type="GO" id="GO:0004645">
    <property type="term" value="F:1,4-alpha-oligoglucan phosphorylase activity"/>
    <property type="evidence" value="ECO:0007669"/>
    <property type="project" value="InterPro"/>
</dbReference>
<dbReference type="OrthoDB" id="9763887at2"/>
<dbReference type="Gene3D" id="3.90.1170.30">
    <property type="entry name" value="Pyrimidine nucleoside phosphorylase-like, C-terminal domain"/>
    <property type="match status" value="1"/>
</dbReference>
<dbReference type="KEGG" id="kbs:EPA93_36830"/>
<dbReference type="AlphaFoldDB" id="A0A4P6JZJ7"/>
<dbReference type="SMART" id="SM00941">
    <property type="entry name" value="PYNP_C"/>
    <property type="match status" value="1"/>
</dbReference>
<dbReference type="SUPFAM" id="SSF47648">
    <property type="entry name" value="Nucleoside phosphorylase/phosphoribosyltransferase N-terminal domain"/>
    <property type="match status" value="1"/>
</dbReference>
<reference evidence="6 7" key="1">
    <citation type="submission" date="2019-01" db="EMBL/GenBank/DDBJ databases">
        <title>Ktedonosporobacter rubrisoli SCAWS-G2.</title>
        <authorList>
            <person name="Huang Y."/>
            <person name="Yan B."/>
        </authorList>
    </citation>
    <scope>NUCLEOTIDE SEQUENCE [LARGE SCALE GENOMIC DNA]</scope>
    <source>
        <strain evidence="6 7">SCAWS-G2</strain>
    </source>
</reference>
<dbReference type="PANTHER" id="PTHR10515">
    <property type="entry name" value="THYMIDINE PHOSPHORYLASE"/>
    <property type="match status" value="1"/>
</dbReference>
<evidence type="ECO:0000256" key="1">
    <source>
        <dbReference type="ARBA" id="ARBA00006915"/>
    </source>
</evidence>
<dbReference type="GO" id="GO:0009032">
    <property type="term" value="F:thymidine phosphorylase activity"/>
    <property type="evidence" value="ECO:0007669"/>
    <property type="project" value="UniProtKB-EC"/>
</dbReference>
<dbReference type="Gene3D" id="3.40.1030.10">
    <property type="entry name" value="Nucleoside phosphorylase/phosphoribosyltransferase catalytic domain"/>
    <property type="match status" value="1"/>
</dbReference>
<keyword evidence="4 6" id="KW-0808">Transferase</keyword>
<comment type="subunit">
    <text evidence="2">Homodimer.</text>
</comment>
<name>A0A4P6JZJ7_KTERU</name>
<dbReference type="FunFam" id="3.40.1030.10:FF:000003">
    <property type="entry name" value="Pyrimidine-nucleoside phosphorylase"/>
    <property type="match status" value="1"/>
</dbReference>
<dbReference type="InterPro" id="IPR000312">
    <property type="entry name" value="Glycosyl_Trfase_fam3"/>
</dbReference>
<proteinExistence type="inferred from homology"/>
<dbReference type="EC" id="2.4.2.4" evidence="6"/>
<dbReference type="NCBIfam" id="NF004490">
    <property type="entry name" value="PRK05820.1"/>
    <property type="match status" value="1"/>
</dbReference>
<dbReference type="PIRSF" id="PIRSF000478">
    <property type="entry name" value="TP_PyNP"/>
    <property type="match status" value="1"/>
</dbReference>
<dbReference type="InterPro" id="IPR000053">
    <property type="entry name" value="Thymidine/pyrmidine_PPase"/>
</dbReference>
<dbReference type="Pfam" id="PF00591">
    <property type="entry name" value="Glycos_transf_3"/>
    <property type="match status" value="1"/>
</dbReference>
<evidence type="ECO:0000256" key="3">
    <source>
        <dbReference type="ARBA" id="ARBA00022676"/>
    </source>
</evidence>
<dbReference type="InterPro" id="IPR036320">
    <property type="entry name" value="Glycosyl_Trfase_fam3_N_dom_sf"/>
</dbReference>
<dbReference type="Proteomes" id="UP000290365">
    <property type="component" value="Chromosome"/>
</dbReference>
<comment type="similarity">
    <text evidence="1">Belongs to the thymidine/pyrimidine-nucleoside phosphorylase family.</text>
</comment>
<dbReference type="InterPro" id="IPR036566">
    <property type="entry name" value="PYNP-like_C_sf"/>
</dbReference>
<evidence type="ECO:0000313" key="6">
    <source>
        <dbReference type="EMBL" id="QBD81247.1"/>
    </source>
</evidence>
<feature type="domain" description="Pyrimidine nucleoside phosphorylase C-terminal" evidence="5">
    <location>
        <begin position="345"/>
        <end position="419"/>
    </location>
</feature>
<gene>
    <name evidence="6" type="ORF">EPA93_36830</name>
</gene>
<dbReference type="PANTHER" id="PTHR10515:SF0">
    <property type="entry name" value="THYMIDINE PHOSPHORYLASE"/>
    <property type="match status" value="1"/>
</dbReference>
<evidence type="ECO:0000256" key="2">
    <source>
        <dbReference type="ARBA" id="ARBA00011738"/>
    </source>
</evidence>
<dbReference type="InterPro" id="IPR017459">
    <property type="entry name" value="Glycosyl_Trfase_fam3_N_dom"/>
</dbReference>
<dbReference type="GO" id="GO:0006206">
    <property type="term" value="P:pyrimidine nucleobase metabolic process"/>
    <property type="evidence" value="ECO:0007669"/>
    <property type="project" value="InterPro"/>
</dbReference>
<dbReference type="InterPro" id="IPR018090">
    <property type="entry name" value="Pyrmidine_PPas_bac/euk"/>
</dbReference>
<dbReference type="InterPro" id="IPR013102">
    <property type="entry name" value="PYNP_C"/>
</dbReference>
<sequence>MQAIELIRKQRNAQPLSTAEIDWLVEQYTREQIPDYQMSAWLMAVCLRGLDARATSDLTLAMARSGLELHVRETISPVVDKHSTGGVGDKVTLAVAPLVAACGIAVGKMTGRGLGHTGGTVDKLESVRGFRSELSREEFMQTLLQHHIVLAGQSPELAPADGKMYALRDVTATVESIPLIAASIMSKKLAIGGSHLLLDVKFGKGAFMKNVEQARELATLMVEIGRAAGIHTVAAITAMEQPLGRAVGNALEMAEAIAILRGEGPADVGYLCYHEAAELLMMTGKAANEQAAEQLVEQAVRSGAAVAKLAEVIAAQGGDARQIEQPELLPTAPVRALLMAPRSGYLAGIQAEQLGLASMRLGAGRFKKGEAIDHRTGFILQAKVGDKLEAGQALVEIHARNEGEAEAVREELLRCFSWSDSPVKPGALIYDVIRP</sequence>
<dbReference type="Pfam" id="PF02885">
    <property type="entry name" value="Glycos_trans_3N"/>
    <property type="match status" value="1"/>
</dbReference>
<dbReference type="GO" id="GO:0006213">
    <property type="term" value="P:pyrimidine nucleoside metabolic process"/>
    <property type="evidence" value="ECO:0007669"/>
    <property type="project" value="InterPro"/>
</dbReference>
<keyword evidence="3 6" id="KW-0328">Glycosyltransferase</keyword>
<dbReference type="GO" id="GO:0005829">
    <property type="term" value="C:cytosol"/>
    <property type="evidence" value="ECO:0007669"/>
    <property type="project" value="TreeGrafter"/>
</dbReference>
<dbReference type="InterPro" id="IPR035902">
    <property type="entry name" value="Nuc_phospho_transferase"/>
</dbReference>
<dbReference type="Pfam" id="PF07831">
    <property type="entry name" value="PYNP_C"/>
    <property type="match status" value="1"/>
</dbReference>
<evidence type="ECO:0000313" key="7">
    <source>
        <dbReference type="Proteomes" id="UP000290365"/>
    </source>
</evidence>
<accession>A0A4P6JZJ7</accession>
<organism evidence="6 7">
    <name type="scientific">Ktedonosporobacter rubrisoli</name>
    <dbReference type="NCBI Taxonomy" id="2509675"/>
    <lineage>
        <taxon>Bacteria</taxon>
        <taxon>Bacillati</taxon>
        <taxon>Chloroflexota</taxon>
        <taxon>Ktedonobacteria</taxon>
        <taxon>Ktedonobacterales</taxon>
        <taxon>Ktedonosporobacteraceae</taxon>
        <taxon>Ktedonosporobacter</taxon>
    </lineage>
</organism>
<dbReference type="EMBL" id="CP035758">
    <property type="protein sequence ID" value="QBD81247.1"/>
    <property type="molecule type" value="Genomic_DNA"/>
</dbReference>
<dbReference type="SUPFAM" id="SSF52418">
    <property type="entry name" value="Nucleoside phosphorylase/phosphoribosyltransferase catalytic domain"/>
    <property type="match status" value="1"/>
</dbReference>
<evidence type="ECO:0000259" key="5">
    <source>
        <dbReference type="SMART" id="SM00941"/>
    </source>
</evidence>
<dbReference type="SUPFAM" id="SSF54680">
    <property type="entry name" value="Pyrimidine nucleoside phosphorylase C-terminal domain"/>
    <property type="match status" value="1"/>
</dbReference>
<dbReference type="NCBIfam" id="TIGR02644">
    <property type="entry name" value="Y_phosphoryl"/>
    <property type="match status" value="1"/>
</dbReference>
<dbReference type="Gene3D" id="1.20.970.10">
    <property type="entry name" value="Transferase, Pyrimidine Nucleoside Phosphorylase, Chain C"/>
    <property type="match status" value="1"/>
</dbReference>
<protein>
    <submittedName>
        <fullName evidence="6">Thymidine phosphorylase</fullName>
        <ecNumber evidence="6">2.4.2.4</ecNumber>
    </submittedName>
</protein>
<keyword evidence="7" id="KW-1185">Reference proteome</keyword>